<dbReference type="Pfam" id="PF01566">
    <property type="entry name" value="Nramp"/>
    <property type="match status" value="1"/>
</dbReference>
<keyword evidence="2 5" id="KW-0812">Transmembrane</keyword>
<feature type="transmembrane region" description="Helical" evidence="5">
    <location>
        <begin position="291"/>
        <end position="313"/>
    </location>
</feature>
<feature type="transmembrane region" description="Helical" evidence="5">
    <location>
        <begin position="157"/>
        <end position="180"/>
    </location>
</feature>
<comment type="caution">
    <text evidence="6">The sequence shown here is derived from an EMBL/GenBank/DDBJ whole genome shotgun (WGS) entry which is preliminary data.</text>
</comment>
<dbReference type="NCBIfam" id="NF037982">
    <property type="entry name" value="Nramp_1"/>
    <property type="match status" value="1"/>
</dbReference>
<dbReference type="PANTHER" id="PTHR11706:SF3">
    <property type="entry name" value="METAL ION TRANSPORT PROTEIN"/>
    <property type="match status" value="1"/>
</dbReference>
<gene>
    <name evidence="6" type="ORF">L2764_00225</name>
</gene>
<feature type="transmembrane region" description="Helical" evidence="5">
    <location>
        <begin position="53"/>
        <end position="72"/>
    </location>
</feature>
<feature type="transmembrane region" description="Helical" evidence="5">
    <location>
        <begin position="361"/>
        <end position="381"/>
    </location>
</feature>
<dbReference type="RefSeq" id="WP_248938224.1">
    <property type="nucleotide sequence ID" value="NZ_JAKIKS010000001.1"/>
</dbReference>
<organism evidence="6 7">
    <name type="scientific">Shewanella surugensis</name>
    <dbReference type="NCBI Taxonomy" id="212020"/>
    <lineage>
        <taxon>Bacteria</taxon>
        <taxon>Pseudomonadati</taxon>
        <taxon>Pseudomonadota</taxon>
        <taxon>Gammaproteobacteria</taxon>
        <taxon>Alteromonadales</taxon>
        <taxon>Shewanellaceae</taxon>
        <taxon>Shewanella</taxon>
    </lineage>
</organism>
<evidence type="ECO:0000256" key="3">
    <source>
        <dbReference type="ARBA" id="ARBA00022989"/>
    </source>
</evidence>
<reference evidence="6 7" key="1">
    <citation type="submission" date="2022-01" db="EMBL/GenBank/DDBJ databases">
        <title>Whole genome-based taxonomy of the Shewanellaceae.</title>
        <authorList>
            <person name="Martin-Rodriguez A.J."/>
        </authorList>
    </citation>
    <scope>NUCLEOTIDE SEQUENCE [LARGE SCALE GENOMIC DNA]</scope>
    <source>
        <strain evidence="6 7">DSM 17177</strain>
    </source>
</reference>
<keyword evidence="4 5" id="KW-0472">Membrane</keyword>
<proteinExistence type="predicted"/>
<evidence type="ECO:0000256" key="2">
    <source>
        <dbReference type="ARBA" id="ARBA00022692"/>
    </source>
</evidence>
<evidence type="ECO:0000256" key="1">
    <source>
        <dbReference type="ARBA" id="ARBA00004141"/>
    </source>
</evidence>
<keyword evidence="7" id="KW-1185">Reference proteome</keyword>
<evidence type="ECO:0000256" key="5">
    <source>
        <dbReference type="SAM" id="Phobius"/>
    </source>
</evidence>
<evidence type="ECO:0000256" key="4">
    <source>
        <dbReference type="ARBA" id="ARBA00023136"/>
    </source>
</evidence>
<feature type="transmembrane region" description="Helical" evidence="5">
    <location>
        <begin position="93"/>
        <end position="116"/>
    </location>
</feature>
<feature type="transmembrane region" description="Helical" evidence="5">
    <location>
        <begin position="241"/>
        <end position="260"/>
    </location>
</feature>
<feature type="transmembrane region" description="Helical" evidence="5">
    <location>
        <begin position="192"/>
        <end position="220"/>
    </location>
</feature>
<feature type="transmembrane region" description="Helical" evidence="5">
    <location>
        <begin position="20"/>
        <end position="41"/>
    </location>
</feature>
<accession>A0ABT0L5K1</accession>
<evidence type="ECO:0000313" key="6">
    <source>
        <dbReference type="EMBL" id="MCL1122945.1"/>
    </source>
</evidence>
<feature type="transmembrane region" description="Helical" evidence="5">
    <location>
        <begin position="334"/>
        <end position="355"/>
    </location>
</feature>
<dbReference type="PANTHER" id="PTHR11706">
    <property type="entry name" value="SOLUTE CARRIER PROTEIN FAMILY 11 MEMBER"/>
    <property type="match status" value="1"/>
</dbReference>
<name>A0ABT0L5K1_9GAMM</name>
<comment type="subcellular location">
    <subcellularLocation>
        <location evidence="1">Membrane</location>
        <topology evidence="1">Multi-pass membrane protein</topology>
    </subcellularLocation>
</comment>
<dbReference type="EMBL" id="JAKIKS010000001">
    <property type="protein sequence ID" value="MCL1122945.1"/>
    <property type="molecule type" value="Genomic_DNA"/>
</dbReference>
<protein>
    <submittedName>
        <fullName evidence="6">Nramp family divalent metal transporter</fullName>
    </submittedName>
</protein>
<dbReference type="Proteomes" id="UP001203423">
    <property type="component" value="Unassembled WGS sequence"/>
</dbReference>
<dbReference type="InterPro" id="IPR001046">
    <property type="entry name" value="NRAMP_fam"/>
</dbReference>
<keyword evidence="3 5" id="KW-1133">Transmembrane helix</keyword>
<evidence type="ECO:0000313" key="7">
    <source>
        <dbReference type="Proteomes" id="UP001203423"/>
    </source>
</evidence>
<sequence>MPNASNTTKVSTDKSVSRVFKAMGPGLLMAAAAIGASHLVASTRAGAEFGWQLAWVILAVNLIKYPFFAAGARYTVATGESLLQGYYSQGRGYLMLFTLLNGVAAVASTAGVAMLTAAMLTLFIPLSIDILALIVLIASLALIILGHYRLLDRLSKVIMFSLTLMTLIAAAMALNIPSVIDSGFIAPSPWQWAYIGFLVAMMGWMPAPIEVSVWNSLWLIEKQKQMSISKAQALFDFNTGYILTTVLALVFLSLGASVMYGSNEHFSDSGAMFASQLIELYSNVMGSESRYLIGAVALLCIFSTTVTVIDGYSRSLAGCWQLLLHHKKRTESNGVLTRIMLLMSLLSLLIILFFQGALLPLLEFVMILAFITTAVFAALNFKLMTSEQLAVEDRYGPIMKLWSWLGIIYFVGFTLIFVYWKYFQ</sequence>
<feature type="transmembrane region" description="Helical" evidence="5">
    <location>
        <begin position="401"/>
        <end position="420"/>
    </location>
</feature>
<feature type="transmembrane region" description="Helical" evidence="5">
    <location>
        <begin position="122"/>
        <end position="145"/>
    </location>
</feature>